<dbReference type="PANTHER" id="PTHR35569">
    <property type="entry name" value="CYANAMIDE HYDRATASE DDI2-RELATED"/>
    <property type="match status" value="1"/>
</dbReference>
<dbReference type="Proteomes" id="UP000604241">
    <property type="component" value="Unassembled WGS sequence"/>
</dbReference>
<dbReference type="Pfam" id="PF01966">
    <property type="entry name" value="HD"/>
    <property type="match status" value="1"/>
</dbReference>
<proteinExistence type="predicted"/>
<feature type="domain" description="HD" evidence="1">
    <location>
        <begin position="45"/>
        <end position="135"/>
    </location>
</feature>
<dbReference type="PANTHER" id="PTHR35569:SF1">
    <property type="entry name" value="CYANAMIDE HYDRATASE DDI2-RELATED"/>
    <property type="match status" value="1"/>
</dbReference>
<dbReference type="RefSeq" id="WP_191781878.1">
    <property type="nucleotide sequence ID" value="NZ_JACSQV010000005.1"/>
</dbReference>
<evidence type="ECO:0000313" key="2">
    <source>
        <dbReference type="EMBL" id="MBD7918068.1"/>
    </source>
</evidence>
<dbReference type="Gene3D" id="1.10.3210.10">
    <property type="entry name" value="Hypothetical protein af1432"/>
    <property type="match status" value="1"/>
</dbReference>
<dbReference type="SUPFAM" id="SSF109604">
    <property type="entry name" value="HD-domain/PDEase-like"/>
    <property type="match status" value="1"/>
</dbReference>
<name>A0ABR8QCC3_9CELL</name>
<protein>
    <submittedName>
        <fullName evidence="2">HD domain-containing protein</fullName>
    </submittedName>
</protein>
<dbReference type="EMBL" id="JACSQV010000005">
    <property type="protein sequence ID" value="MBD7918068.1"/>
    <property type="molecule type" value="Genomic_DNA"/>
</dbReference>
<dbReference type="InterPro" id="IPR006674">
    <property type="entry name" value="HD_domain"/>
</dbReference>
<accession>A0ABR8QCC3</accession>
<reference evidence="2 3" key="1">
    <citation type="submission" date="2020-08" db="EMBL/GenBank/DDBJ databases">
        <title>A Genomic Blueprint of the Chicken Gut Microbiome.</title>
        <authorList>
            <person name="Gilroy R."/>
            <person name="Ravi A."/>
            <person name="Getino M."/>
            <person name="Pursley I."/>
            <person name="Horton D.L."/>
            <person name="Alikhan N.-F."/>
            <person name="Baker D."/>
            <person name="Gharbi K."/>
            <person name="Hall N."/>
            <person name="Watson M."/>
            <person name="Adriaenssens E.M."/>
            <person name="Foster-Nyarko E."/>
            <person name="Jarju S."/>
            <person name="Secka A."/>
            <person name="Antonio M."/>
            <person name="Oren A."/>
            <person name="Chaudhuri R."/>
            <person name="La Ragione R.M."/>
            <person name="Hildebrand F."/>
            <person name="Pallen M.J."/>
        </authorList>
    </citation>
    <scope>NUCLEOTIDE SEQUENCE [LARGE SCALE GENOMIC DNA]</scope>
    <source>
        <strain evidence="2 3">Sa3CUA2</strain>
    </source>
</reference>
<sequence length="228" mass="24288">MTTRAPLLPALQDELLDAGGLVLPPGGVPRAALALARHLEPDYLLHHSVRSWVLARVAAAARGWHVRADFDDEVLFVACVLHDTGLHVPSRGDRRFEVEGADLARSFAIDQGLPQRAADTVWDAVALHTSVGIAEHKQPEVALARAGIAMDFGAGAEVVPGELASVLVTQLPRLDLSRRIVDAIVAHAGDSEVRAPAASLPGLLVRERREPPHVTTMERAAAAGRWGA</sequence>
<comment type="caution">
    <text evidence="2">The sequence shown here is derived from an EMBL/GenBank/DDBJ whole genome shotgun (WGS) entry which is preliminary data.</text>
</comment>
<keyword evidence="3" id="KW-1185">Reference proteome</keyword>
<organism evidence="2 3">
    <name type="scientific">Cellulomonas avistercoris</name>
    <dbReference type="NCBI Taxonomy" id="2762242"/>
    <lineage>
        <taxon>Bacteria</taxon>
        <taxon>Bacillati</taxon>
        <taxon>Actinomycetota</taxon>
        <taxon>Actinomycetes</taxon>
        <taxon>Micrococcales</taxon>
        <taxon>Cellulomonadaceae</taxon>
        <taxon>Cellulomonas</taxon>
    </lineage>
</organism>
<gene>
    <name evidence="2" type="ORF">H9657_07225</name>
</gene>
<evidence type="ECO:0000259" key="1">
    <source>
        <dbReference type="Pfam" id="PF01966"/>
    </source>
</evidence>
<evidence type="ECO:0000313" key="3">
    <source>
        <dbReference type="Proteomes" id="UP000604241"/>
    </source>
</evidence>